<organism evidence="1 2">
    <name type="scientific">Grus japonensis</name>
    <name type="common">Japanese crane</name>
    <name type="synonym">Red-crowned crane</name>
    <dbReference type="NCBI Taxonomy" id="30415"/>
    <lineage>
        <taxon>Eukaryota</taxon>
        <taxon>Metazoa</taxon>
        <taxon>Chordata</taxon>
        <taxon>Craniata</taxon>
        <taxon>Vertebrata</taxon>
        <taxon>Euteleostomi</taxon>
        <taxon>Archelosauria</taxon>
        <taxon>Archosauria</taxon>
        <taxon>Dinosauria</taxon>
        <taxon>Saurischia</taxon>
        <taxon>Theropoda</taxon>
        <taxon>Coelurosauria</taxon>
        <taxon>Aves</taxon>
        <taxon>Neognathae</taxon>
        <taxon>Neoaves</taxon>
        <taxon>Gruiformes</taxon>
        <taxon>Gruidae</taxon>
        <taxon>Grus</taxon>
    </lineage>
</organism>
<sequence>MRRGAMLDLGLTNKEGLVGNVKLKGSLGCNDHEMVQFQIKDLDQGQQGGHTASSLPWTSGKQTLASSGIYLVEYHGTKPRREEGPKTAG</sequence>
<dbReference type="AlphaFoldDB" id="A0ABC9WQV5"/>
<dbReference type="GO" id="GO:0016301">
    <property type="term" value="F:kinase activity"/>
    <property type="evidence" value="ECO:0007669"/>
    <property type="project" value="UniProtKB-KW"/>
</dbReference>
<gene>
    <name evidence="1" type="ORF">GRJ2_001236800</name>
</gene>
<proteinExistence type="predicted"/>
<name>A0ABC9WQV5_GRUJA</name>
<dbReference type="EMBL" id="BAAFJT010000003">
    <property type="protein sequence ID" value="GAB0187715.1"/>
    <property type="molecule type" value="Genomic_DNA"/>
</dbReference>
<keyword evidence="1" id="KW-0808">Transferase</keyword>
<keyword evidence="1" id="KW-0418">Kinase</keyword>
<dbReference type="Proteomes" id="UP001623348">
    <property type="component" value="Unassembled WGS sequence"/>
</dbReference>
<comment type="caution">
    <text evidence="1">The sequence shown here is derived from an EMBL/GenBank/DDBJ whole genome shotgun (WGS) entry which is preliminary data.</text>
</comment>
<evidence type="ECO:0000313" key="2">
    <source>
        <dbReference type="Proteomes" id="UP001623348"/>
    </source>
</evidence>
<protein>
    <submittedName>
        <fullName evidence="1">Nucleoside diphosphate kinase 6</fullName>
    </submittedName>
</protein>
<accession>A0ABC9WQV5</accession>
<evidence type="ECO:0000313" key="1">
    <source>
        <dbReference type="EMBL" id="GAB0187715.1"/>
    </source>
</evidence>
<keyword evidence="2" id="KW-1185">Reference proteome</keyword>
<reference evidence="1 2" key="1">
    <citation type="submission" date="2024-06" db="EMBL/GenBank/DDBJ databases">
        <title>The draft genome of Grus japonensis, version 3.</title>
        <authorList>
            <person name="Nabeshima K."/>
            <person name="Suzuki S."/>
            <person name="Onuma M."/>
        </authorList>
    </citation>
    <scope>NUCLEOTIDE SEQUENCE [LARGE SCALE GENOMIC DNA]</scope>
    <source>
        <strain evidence="1 2">451A</strain>
    </source>
</reference>